<evidence type="ECO:0000256" key="2">
    <source>
        <dbReference type="ARBA" id="ARBA00022771"/>
    </source>
</evidence>
<dbReference type="EMBL" id="MN738947">
    <property type="protein sequence ID" value="QHT32736.1"/>
    <property type="molecule type" value="Genomic_DNA"/>
</dbReference>
<protein>
    <recommendedName>
        <fullName evidence="4">TFIIS-type domain-containing protein</fullName>
    </recommendedName>
</protein>
<dbReference type="PROSITE" id="PS00466">
    <property type="entry name" value="ZF_TFIIS_1"/>
    <property type="match status" value="1"/>
</dbReference>
<evidence type="ECO:0000256" key="3">
    <source>
        <dbReference type="ARBA" id="ARBA00022833"/>
    </source>
</evidence>
<dbReference type="Gene3D" id="2.20.25.10">
    <property type="match status" value="1"/>
</dbReference>
<dbReference type="GO" id="GO:0006351">
    <property type="term" value="P:DNA-templated transcription"/>
    <property type="evidence" value="ECO:0007669"/>
    <property type="project" value="InterPro"/>
</dbReference>
<keyword evidence="1" id="KW-0479">Metal-binding</keyword>
<accession>A0A6C0EU79</accession>
<sequence>MRTIANPEKFRTNIRAKLNDIIANEKYSKNLEIGVYNYTLKEATNRKVVKKWDNPFYVQLYLDRLRSIINNLNAKTLELIKNGDIKAQVLAFMTHQELNHDRWSALIQTKIKRDINKFDTNIEAATDTFKCRKCFGRKCTYYSLQIRSSDEPMTIFVTCIDCGNRWRC</sequence>
<evidence type="ECO:0000259" key="4">
    <source>
        <dbReference type="PROSITE" id="PS51133"/>
    </source>
</evidence>
<dbReference type="GO" id="GO:0003676">
    <property type="term" value="F:nucleic acid binding"/>
    <property type="evidence" value="ECO:0007669"/>
    <property type="project" value="InterPro"/>
</dbReference>
<evidence type="ECO:0000313" key="5">
    <source>
        <dbReference type="EMBL" id="QHT32736.1"/>
    </source>
</evidence>
<proteinExistence type="predicted"/>
<dbReference type="Pfam" id="PF01096">
    <property type="entry name" value="Zn_ribbon_TFIIS"/>
    <property type="match status" value="1"/>
</dbReference>
<evidence type="ECO:0000256" key="1">
    <source>
        <dbReference type="ARBA" id="ARBA00022723"/>
    </source>
</evidence>
<organism evidence="5">
    <name type="scientific">viral metagenome</name>
    <dbReference type="NCBI Taxonomy" id="1070528"/>
    <lineage>
        <taxon>unclassified sequences</taxon>
        <taxon>metagenomes</taxon>
        <taxon>organismal metagenomes</taxon>
    </lineage>
</organism>
<dbReference type="GO" id="GO:0008270">
    <property type="term" value="F:zinc ion binding"/>
    <property type="evidence" value="ECO:0007669"/>
    <property type="project" value="UniProtKB-KW"/>
</dbReference>
<dbReference type="SUPFAM" id="SSF57783">
    <property type="entry name" value="Zinc beta-ribbon"/>
    <property type="match status" value="1"/>
</dbReference>
<dbReference type="PANTHER" id="PTHR11477:SF0">
    <property type="entry name" value="IP08861P-RELATED"/>
    <property type="match status" value="1"/>
</dbReference>
<dbReference type="AlphaFoldDB" id="A0A6C0EU79"/>
<reference evidence="5" key="1">
    <citation type="journal article" date="2020" name="Nature">
        <title>Giant virus diversity and host interactions through global metagenomics.</title>
        <authorList>
            <person name="Schulz F."/>
            <person name="Roux S."/>
            <person name="Paez-Espino D."/>
            <person name="Jungbluth S."/>
            <person name="Walsh D.A."/>
            <person name="Denef V.J."/>
            <person name="McMahon K.D."/>
            <person name="Konstantinidis K.T."/>
            <person name="Eloe-Fadrosh E.A."/>
            <person name="Kyrpides N.C."/>
            <person name="Woyke T."/>
        </authorList>
    </citation>
    <scope>NUCLEOTIDE SEQUENCE</scope>
    <source>
        <strain evidence="5">GVMAG-M-3300009161-30</strain>
    </source>
</reference>
<dbReference type="SMART" id="SM00440">
    <property type="entry name" value="ZnF_C2C2"/>
    <property type="match status" value="1"/>
</dbReference>
<dbReference type="CDD" id="cd13749">
    <property type="entry name" value="Zn-ribbon_TFIIS"/>
    <property type="match status" value="1"/>
</dbReference>
<keyword evidence="3" id="KW-0862">Zinc</keyword>
<dbReference type="InterPro" id="IPR001222">
    <property type="entry name" value="Znf_TFIIS"/>
</dbReference>
<dbReference type="PROSITE" id="PS51133">
    <property type="entry name" value="ZF_TFIIS_2"/>
    <property type="match status" value="1"/>
</dbReference>
<dbReference type="PANTHER" id="PTHR11477">
    <property type="entry name" value="TRANSCRIPTION FACTOR S-II ZINC FINGER DOMAIN-CONTAINING PROTEIN"/>
    <property type="match status" value="1"/>
</dbReference>
<keyword evidence="2" id="KW-0863">Zinc-finger</keyword>
<feature type="domain" description="TFIIS-type" evidence="4">
    <location>
        <begin position="127"/>
        <end position="167"/>
    </location>
</feature>
<dbReference type="GO" id="GO:0005634">
    <property type="term" value="C:nucleus"/>
    <property type="evidence" value="ECO:0007669"/>
    <property type="project" value="TreeGrafter"/>
</dbReference>
<name>A0A6C0EU79_9ZZZZ</name>